<dbReference type="InterPro" id="IPR027417">
    <property type="entry name" value="P-loop_NTPase"/>
</dbReference>
<keyword evidence="2" id="KW-1185">Reference proteome</keyword>
<keyword evidence="1" id="KW-0418">Kinase</keyword>
<dbReference type="RefSeq" id="WP_058846761.1">
    <property type="nucleotide sequence ID" value="NZ_LOCL01000028.1"/>
</dbReference>
<dbReference type="STRING" id="1765722.AT728_21445"/>
<accession>A0A0W7X969</accession>
<sequence>MLVVVGGLPATGKSTAARTVARRLGASYLRIDTIEQSLSRFSAYGADTAALRHAVDWGLGYEVAYATAGDLLGQGLCVFAECVNPMKVTRDAWEAVAKRAGARFVEVELICSDPVEHERRATSRTVDVPGLTLPTWQDIVERDYEPWDRDHIVVDTAGKSARDTVAELADALDIDG</sequence>
<name>A0A0W7X969_9ACTN</name>
<proteinExistence type="predicted"/>
<reference evidence="1 2" key="1">
    <citation type="submission" date="2015-12" db="EMBL/GenBank/DDBJ databases">
        <title>Draft genome sequence of Streptomyces silvensis ATCC 53525, a producer of novel hormone antagonists.</title>
        <authorList>
            <person name="Johnston C.W."/>
            <person name="Li Y."/>
            <person name="Magarvey N.A."/>
        </authorList>
    </citation>
    <scope>NUCLEOTIDE SEQUENCE [LARGE SCALE GENOMIC DNA]</scope>
    <source>
        <strain evidence="1 2">ATCC 53525</strain>
    </source>
</reference>
<evidence type="ECO:0000313" key="1">
    <source>
        <dbReference type="EMBL" id="KUF19271.1"/>
    </source>
</evidence>
<protein>
    <submittedName>
        <fullName evidence="1">Adenylyl-sulfate kinase</fullName>
    </submittedName>
</protein>
<dbReference type="Pfam" id="PF13671">
    <property type="entry name" value="AAA_33"/>
    <property type="match status" value="1"/>
</dbReference>
<evidence type="ECO:0000313" key="2">
    <source>
        <dbReference type="Proteomes" id="UP000054804"/>
    </source>
</evidence>
<dbReference type="GO" id="GO:0016301">
    <property type="term" value="F:kinase activity"/>
    <property type="evidence" value="ECO:0007669"/>
    <property type="project" value="UniProtKB-KW"/>
</dbReference>
<dbReference type="AlphaFoldDB" id="A0A0W7X969"/>
<dbReference type="PANTHER" id="PTHR37807:SF3">
    <property type="entry name" value="OS07G0160300 PROTEIN"/>
    <property type="match status" value="1"/>
</dbReference>
<dbReference type="Proteomes" id="UP000054804">
    <property type="component" value="Unassembled WGS sequence"/>
</dbReference>
<dbReference type="EMBL" id="LOCL01000028">
    <property type="protein sequence ID" value="KUF19271.1"/>
    <property type="molecule type" value="Genomic_DNA"/>
</dbReference>
<dbReference type="OrthoDB" id="3819922at2"/>
<dbReference type="SUPFAM" id="SSF52540">
    <property type="entry name" value="P-loop containing nucleoside triphosphate hydrolases"/>
    <property type="match status" value="1"/>
</dbReference>
<gene>
    <name evidence="1" type="ORF">AT728_21445</name>
</gene>
<dbReference type="PANTHER" id="PTHR37807">
    <property type="entry name" value="OS07G0160300 PROTEIN"/>
    <property type="match status" value="1"/>
</dbReference>
<keyword evidence="1" id="KW-0808">Transferase</keyword>
<comment type="caution">
    <text evidence="1">The sequence shown here is derived from an EMBL/GenBank/DDBJ whole genome shotgun (WGS) entry which is preliminary data.</text>
</comment>
<dbReference type="Gene3D" id="3.40.50.300">
    <property type="entry name" value="P-loop containing nucleotide triphosphate hydrolases"/>
    <property type="match status" value="1"/>
</dbReference>
<organism evidence="1 2">
    <name type="scientific">Streptomyces silvensis</name>
    <dbReference type="NCBI Taxonomy" id="1765722"/>
    <lineage>
        <taxon>Bacteria</taxon>
        <taxon>Bacillati</taxon>
        <taxon>Actinomycetota</taxon>
        <taxon>Actinomycetes</taxon>
        <taxon>Kitasatosporales</taxon>
        <taxon>Streptomycetaceae</taxon>
        <taxon>Streptomyces</taxon>
    </lineage>
</organism>